<dbReference type="AlphaFoldDB" id="A0A921YKK9"/>
<dbReference type="GO" id="GO:0072659">
    <property type="term" value="P:protein localization to plasma membrane"/>
    <property type="evidence" value="ECO:0007669"/>
    <property type="project" value="TreeGrafter"/>
</dbReference>
<dbReference type="PROSITE" id="PS50005">
    <property type="entry name" value="TPR"/>
    <property type="match status" value="1"/>
</dbReference>
<dbReference type="InterPro" id="IPR013105">
    <property type="entry name" value="TPR_2"/>
</dbReference>
<dbReference type="Proteomes" id="UP000791440">
    <property type="component" value="Unassembled WGS sequence"/>
</dbReference>
<dbReference type="PANTHER" id="PTHR23083">
    <property type="entry name" value="TETRATRICOPEPTIDE REPEAT PROTEIN, TPR"/>
    <property type="match status" value="1"/>
</dbReference>
<dbReference type="SMART" id="SM00028">
    <property type="entry name" value="TPR"/>
    <property type="match status" value="4"/>
</dbReference>
<dbReference type="InterPro" id="IPR045819">
    <property type="entry name" value="TTC7_N"/>
</dbReference>
<comment type="caution">
    <text evidence="5">The sequence shown here is derived from an EMBL/GenBank/DDBJ whole genome shotgun (WGS) entry which is preliminary data.</text>
</comment>
<reference evidence="5" key="1">
    <citation type="journal article" date="2016" name="Insect Biochem. Mol. Biol.">
        <title>Multifaceted biological insights from a draft genome sequence of the tobacco hornworm moth, Manduca sexta.</title>
        <authorList>
            <person name="Kanost M.R."/>
            <person name="Arrese E.L."/>
            <person name="Cao X."/>
            <person name="Chen Y.R."/>
            <person name="Chellapilla S."/>
            <person name="Goldsmith M.R."/>
            <person name="Grosse-Wilde E."/>
            <person name="Heckel D.G."/>
            <person name="Herndon N."/>
            <person name="Jiang H."/>
            <person name="Papanicolaou A."/>
            <person name="Qu J."/>
            <person name="Soulages J.L."/>
            <person name="Vogel H."/>
            <person name="Walters J."/>
            <person name="Waterhouse R.M."/>
            <person name="Ahn S.J."/>
            <person name="Almeida F.C."/>
            <person name="An C."/>
            <person name="Aqrawi P."/>
            <person name="Bretschneider A."/>
            <person name="Bryant W.B."/>
            <person name="Bucks S."/>
            <person name="Chao H."/>
            <person name="Chevignon G."/>
            <person name="Christen J.M."/>
            <person name="Clarke D.F."/>
            <person name="Dittmer N.T."/>
            <person name="Ferguson L.C.F."/>
            <person name="Garavelou S."/>
            <person name="Gordon K.H.J."/>
            <person name="Gunaratna R.T."/>
            <person name="Han Y."/>
            <person name="Hauser F."/>
            <person name="He Y."/>
            <person name="Heidel-Fischer H."/>
            <person name="Hirsh A."/>
            <person name="Hu Y."/>
            <person name="Jiang H."/>
            <person name="Kalra D."/>
            <person name="Klinner C."/>
            <person name="Konig C."/>
            <person name="Kovar C."/>
            <person name="Kroll A.R."/>
            <person name="Kuwar S.S."/>
            <person name="Lee S.L."/>
            <person name="Lehman R."/>
            <person name="Li K."/>
            <person name="Li Z."/>
            <person name="Liang H."/>
            <person name="Lovelace S."/>
            <person name="Lu Z."/>
            <person name="Mansfield J.H."/>
            <person name="McCulloch K.J."/>
            <person name="Mathew T."/>
            <person name="Morton B."/>
            <person name="Muzny D.M."/>
            <person name="Neunemann D."/>
            <person name="Ongeri F."/>
            <person name="Pauchet Y."/>
            <person name="Pu L.L."/>
            <person name="Pyrousis I."/>
            <person name="Rao X.J."/>
            <person name="Redding A."/>
            <person name="Roesel C."/>
            <person name="Sanchez-Gracia A."/>
            <person name="Schaack S."/>
            <person name="Shukla A."/>
            <person name="Tetreau G."/>
            <person name="Wang Y."/>
            <person name="Xiong G.H."/>
            <person name="Traut W."/>
            <person name="Walsh T.K."/>
            <person name="Worley K.C."/>
            <person name="Wu D."/>
            <person name="Wu W."/>
            <person name="Wu Y.Q."/>
            <person name="Zhang X."/>
            <person name="Zou Z."/>
            <person name="Zucker H."/>
            <person name="Briscoe A.D."/>
            <person name="Burmester T."/>
            <person name="Clem R.J."/>
            <person name="Feyereisen R."/>
            <person name="Grimmelikhuijzen C.J.P."/>
            <person name="Hamodrakas S.J."/>
            <person name="Hansson B.S."/>
            <person name="Huguet E."/>
            <person name="Jermiin L.S."/>
            <person name="Lan Q."/>
            <person name="Lehman H.K."/>
            <person name="Lorenzen M."/>
            <person name="Merzendorfer H."/>
            <person name="Michalopoulos I."/>
            <person name="Morton D.B."/>
            <person name="Muthukrishnan S."/>
            <person name="Oakeshott J.G."/>
            <person name="Palmer W."/>
            <person name="Park Y."/>
            <person name="Passarelli A.L."/>
            <person name="Rozas J."/>
            <person name="Schwartz L.M."/>
            <person name="Smith W."/>
            <person name="Southgate A."/>
            <person name="Vilcinskas A."/>
            <person name="Vogt R."/>
            <person name="Wang P."/>
            <person name="Werren J."/>
            <person name="Yu X.Q."/>
            <person name="Zhou J.J."/>
            <person name="Brown S.J."/>
            <person name="Scherer S.E."/>
            <person name="Richards S."/>
            <person name="Blissard G.W."/>
        </authorList>
    </citation>
    <scope>NUCLEOTIDE SEQUENCE</scope>
</reference>
<protein>
    <recommendedName>
        <fullName evidence="4">Tetratricopeptide repeat protein 7 N-terminal domain-containing protein</fullName>
    </recommendedName>
</protein>
<dbReference type="EMBL" id="JH668282">
    <property type="protein sequence ID" value="KAG6440866.1"/>
    <property type="molecule type" value="Genomic_DNA"/>
</dbReference>
<keyword evidence="1" id="KW-0677">Repeat</keyword>
<feature type="domain" description="Tetratricopeptide repeat protein 7 N-terminal" evidence="4">
    <location>
        <begin position="1"/>
        <end position="305"/>
    </location>
</feature>
<dbReference type="InterPro" id="IPR019734">
    <property type="entry name" value="TPR_rpt"/>
</dbReference>
<reference evidence="5" key="2">
    <citation type="submission" date="2020-12" db="EMBL/GenBank/DDBJ databases">
        <authorList>
            <person name="Kanost M."/>
        </authorList>
    </citation>
    <scope>NUCLEOTIDE SEQUENCE</scope>
</reference>
<dbReference type="PANTHER" id="PTHR23083:SF464">
    <property type="entry name" value="TETRATRICOPEPTIDE REPEAT DOMAIN 7, ISOFORM A"/>
    <property type="match status" value="1"/>
</dbReference>
<organism evidence="5 6">
    <name type="scientific">Manduca sexta</name>
    <name type="common">Tobacco hawkmoth</name>
    <name type="synonym">Tobacco hornworm</name>
    <dbReference type="NCBI Taxonomy" id="7130"/>
    <lineage>
        <taxon>Eukaryota</taxon>
        <taxon>Metazoa</taxon>
        <taxon>Ecdysozoa</taxon>
        <taxon>Arthropoda</taxon>
        <taxon>Hexapoda</taxon>
        <taxon>Insecta</taxon>
        <taxon>Pterygota</taxon>
        <taxon>Neoptera</taxon>
        <taxon>Endopterygota</taxon>
        <taxon>Lepidoptera</taxon>
        <taxon>Glossata</taxon>
        <taxon>Ditrysia</taxon>
        <taxon>Bombycoidea</taxon>
        <taxon>Sphingidae</taxon>
        <taxon>Sphinginae</taxon>
        <taxon>Sphingini</taxon>
        <taxon>Manduca</taxon>
    </lineage>
</organism>
<evidence type="ECO:0000256" key="3">
    <source>
        <dbReference type="PROSITE-ProRule" id="PRU00339"/>
    </source>
</evidence>
<dbReference type="Pfam" id="PF07719">
    <property type="entry name" value="TPR_2"/>
    <property type="match status" value="1"/>
</dbReference>
<dbReference type="InterPro" id="IPR051722">
    <property type="entry name" value="Endocytosis_PI4K-reg_protein"/>
</dbReference>
<feature type="repeat" description="TPR" evidence="3">
    <location>
        <begin position="618"/>
        <end position="651"/>
    </location>
</feature>
<sequence length="663" mass="73103">MTSRSKNAVRGYETEIEKSREEGNWKKAIELAQQLKARSPQHESLAHFLIGEGKLEAHLDERPPTKENIERAQRELSDARGYLTLATDDAGKKAGVALDAHLLLGKLNYACGSYDEALKHYKLAELDTLTEKELPVRSLRIVAESYAIKGLCLEQNAVPSSTSRYKQAERETEMIRSFELASDLTLLYLQRTNSASVRAGPTLETALQRVPILHMRAGRLHCAIDRYREMLTAVESVSTQALRLTLTRQLAEVLLRGVTGQVYKPPEKIATVPAQGTLTRRREEHVSEGPWKPKKYAAINQVAPAHTRWPSTPRRCVPRTLRCGSWRPTTAIERDGSGGCAQIEDGIELAEEALAIEEELGGAMLPRCCLYTGIGYQMKAQKSNSRIDKDAANDSALKYFLRAVQLDDNDHLAFYHLGLQYMYLGMLNEAMEATRASLMARAECGGSLRLVAALWSCACAGRRAPRALAAAHVARAHYPRADWPRALLAALQLAWDSPEAALITGKELLSLLNSTEAEAEAEQNGYMELDALSDSQHDDTHSTRDAASVRAEFTGAHQLERALSECASSQSAVRTRAPLATPRAHAWLLLAEICLRLGRVSAAAGCVSEATALTPFSHLVLYTRGMVHAASNEWEEARQCFQNALAIHPTHLDSMVQLGAEQL</sequence>
<dbReference type="Pfam" id="PF19440">
    <property type="entry name" value="TTC7_N"/>
    <property type="match status" value="1"/>
</dbReference>
<dbReference type="GO" id="GO:0005886">
    <property type="term" value="C:plasma membrane"/>
    <property type="evidence" value="ECO:0007669"/>
    <property type="project" value="TreeGrafter"/>
</dbReference>
<keyword evidence="2 3" id="KW-0802">TPR repeat</keyword>
<evidence type="ECO:0000259" key="4">
    <source>
        <dbReference type="Pfam" id="PF19440"/>
    </source>
</evidence>
<proteinExistence type="predicted"/>
<keyword evidence="6" id="KW-1185">Reference proteome</keyword>
<evidence type="ECO:0000313" key="5">
    <source>
        <dbReference type="EMBL" id="KAG6440866.1"/>
    </source>
</evidence>
<accession>A0A921YKK9</accession>
<name>A0A921YKK9_MANSE</name>
<evidence type="ECO:0000313" key="6">
    <source>
        <dbReference type="Proteomes" id="UP000791440"/>
    </source>
</evidence>
<dbReference type="GO" id="GO:0046854">
    <property type="term" value="P:phosphatidylinositol phosphate biosynthetic process"/>
    <property type="evidence" value="ECO:0007669"/>
    <property type="project" value="TreeGrafter"/>
</dbReference>
<evidence type="ECO:0000256" key="1">
    <source>
        <dbReference type="ARBA" id="ARBA00022737"/>
    </source>
</evidence>
<evidence type="ECO:0000256" key="2">
    <source>
        <dbReference type="ARBA" id="ARBA00022803"/>
    </source>
</evidence>
<gene>
    <name evidence="5" type="ORF">O3G_MSEX001450</name>
</gene>